<proteinExistence type="predicted"/>
<feature type="domain" description="Secretion system C-terminal sorting" evidence="2">
    <location>
        <begin position="805"/>
        <end position="880"/>
    </location>
</feature>
<feature type="chain" id="PRO_5045261828" evidence="1">
    <location>
        <begin position="20"/>
        <end position="883"/>
    </location>
</feature>
<dbReference type="Proteomes" id="UP001597510">
    <property type="component" value="Unassembled WGS sequence"/>
</dbReference>
<reference evidence="4" key="1">
    <citation type="journal article" date="2019" name="Int. J. Syst. Evol. Microbiol.">
        <title>The Global Catalogue of Microorganisms (GCM) 10K type strain sequencing project: providing services to taxonomists for standard genome sequencing and annotation.</title>
        <authorList>
            <consortium name="The Broad Institute Genomics Platform"/>
            <consortium name="The Broad Institute Genome Sequencing Center for Infectious Disease"/>
            <person name="Wu L."/>
            <person name="Ma J."/>
        </authorList>
    </citation>
    <scope>NUCLEOTIDE SEQUENCE [LARGE SCALE GENOMIC DNA]</scope>
    <source>
        <strain evidence="4">KCTC 52344</strain>
    </source>
</reference>
<organism evidence="3 4">
    <name type="scientific">Emticicia soli</name>
    <dbReference type="NCBI Taxonomy" id="2027878"/>
    <lineage>
        <taxon>Bacteria</taxon>
        <taxon>Pseudomonadati</taxon>
        <taxon>Bacteroidota</taxon>
        <taxon>Cytophagia</taxon>
        <taxon>Cytophagales</taxon>
        <taxon>Leadbetterellaceae</taxon>
        <taxon>Emticicia</taxon>
    </lineage>
</organism>
<feature type="signal peptide" evidence="1">
    <location>
        <begin position="1"/>
        <end position="19"/>
    </location>
</feature>
<evidence type="ECO:0000259" key="2">
    <source>
        <dbReference type="Pfam" id="PF18962"/>
    </source>
</evidence>
<keyword evidence="4" id="KW-1185">Reference proteome</keyword>
<name>A0ABW5JD11_9BACT</name>
<gene>
    <name evidence="3" type="ORF">ACFSR2_23710</name>
</gene>
<evidence type="ECO:0000256" key="1">
    <source>
        <dbReference type="SAM" id="SignalP"/>
    </source>
</evidence>
<evidence type="ECO:0000313" key="4">
    <source>
        <dbReference type="Proteomes" id="UP001597510"/>
    </source>
</evidence>
<dbReference type="RefSeq" id="WP_340238818.1">
    <property type="nucleotide sequence ID" value="NZ_JBBEWC010000010.1"/>
</dbReference>
<evidence type="ECO:0000313" key="3">
    <source>
        <dbReference type="EMBL" id="MFD2523927.1"/>
    </source>
</evidence>
<dbReference type="NCBIfam" id="TIGR04183">
    <property type="entry name" value="Por_Secre_tail"/>
    <property type="match status" value="1"/>
</dbReference>
<comment type="caution">
    <text evidence="3">The sequence shown here is derived from an EMBL/GenBank/DDBJ whole genome shotgun (WGS) entry which is preliminary data.</text>
</comment>
<keyword evidence="1" id="KW-0732">Signal</keyword>
<dbReference type="Pfam" id="PF18962">
    <property type="entry name" value="Por_Secre_tail"/>
    <property type="match status" value="1"/>
</dbReference>
<sequence>MKASTFLLLLFFSSFAAFGQSIELHQPSKRLCTGSENVLYFSLTGDFPSDETFNLYFVLTSEPYLLLDSAKSSPIKFTPAAGYHTLIIESTKTKIRSNIIYVGNYVHDYVTVDYTTTKACNGSSVKLDVWPVLKYDKIEWLKDGKVIEGANDYSYQAAESGSYFVRVIQEGCVSADSVDGHVKVEIGELEKPRIIPYTSWAVCDEFGVDLSISSELNNANYQWRFNGIDIPGANEKHYLAKKTGNFSVKIKQGNCEVIADPYKAIVGELEVSSLRINPYNQLKNNVIEICDGQEVTFDNMQYLDHKRGGKDFLEGIKYQWQKDGSDIDGANRDTYKTKEAGSYRLKITQAHCITFSENFIVKKIHKLNAIQFHGFKKEFCLGEEMAGNVSWDARAFGYNLSFKIYRDNQFFKEVNRNSDFIIKESGNYHAVASFSTPNNVATCAMLSDTITVVAKEKVANYSINSTLPTSTCLDSLSLNAWSYGTNDNPKHQWKLNGIALPNANKGYVAAKETGIYQLETQVDGGCMYLSNPVKIEFNKLDVKLSKYFPTCYDSLYLYPNIYSTLSYYDFNWWITNSKPTSYEWQLNNKTISNNYNQLLVSSGTYKFIVKQGTCIATDSIKVDASEIQVNIPKTLSPNQDSLFICPNGAVSIEAAKGDYSYMWLKDNQGFDNNQSQAIKVSAQGTYRAWIEKEGCGRISDAVVVKEKIVLPTALISGSKELMHGDSAKIKVDFTSLPPWAFKLTNNQEFTANTTPFEFAVKPEQTTVYELASVKNDCGEGTVSGKAEIRIIILGNEELAGAKVKLFPVPTQGICHLSVETVVPEKLGFQLYNVEGKILMQTQENQVNLAFKELINLESLPDGVYLLKIKVGDKLLSRKIIKGN</sequence>
<dbReference type="EMBL" id="JBHULC010000039">
    <property type="protein sequence ID" value="MFD2523927.1"/>
    <property type="molecule type" value="Genomic_DNA"/>
</dbReference>
<dbReference type="InterPro" id="IPR026444">
    <property type="entry name" value="Secre_tail"/>
</dbReference>
<protein>
    <submittedName>
        <fullName evidence="3">T9SS type A sorting domain-containing protein</fullName>
    </submittedName>
</protein>
<accession>A0ABW5JD11</accession>